<evidence type="ECO:0000256" key="5">
    <source>
        <dbReference type="ARBA" id="ARBA00022679"/>
    </source>
</evidence>
<comment type="similarity">
    <text evidence="3 9">Belongs to the glycogen phosphorylase family.</text>
</comment>
<dbReference type="InterPro" id="IPR000811">
    <property type="entry name" value="Glyco_trans_35"/>
</dbReference>
<dbReference type="PIRSF" id="PIRSF000460">
    <property type="entry name" value="Pprylas_GlgP"/>
    <property type="match status" value="1"/>
</dbReference>
<dbReference type="PROSITE" id="PS00102">
    <property type="entry name" value="PHOSPHORYLASE"/>
    <property type="match status" value="1"/>
</dbReference>
<organism evidence="10 11">
    <name type="scientific">Mesorhizobium qingshengii</name>
    <dbReference type="NCBI Taxonomy" id="1165689"/>
    <lineage>
        <taxon>Bacteria</taxon>
        <taxon>Pseudomonadati</taxon>
        <taxon>Pseudomonadota</taxon>
        <taxon>Alphaproteobacteria</taxon>
        <taxon>Hyphomicrobiales</taxon>
        <taxon>Phyllobacteriaceae</taxon>
        <taxon>Mesorhizobium</taxon>
    </lineage>
</organism>
<evidence type="ECO:0000256" key="4">
    <source>
        <dbReference type="ARBA" id="ARBA00022676"/>
    </source>
</evidence>
<name>A0ABT4QNG9_9HYPH</name>
<evidence type="ECO:0000256" key="2">
    <source>
        <dbReference type="ARBA" id="ARBA00001933"/>
    </source>
</evidence>
<proteinExistence type="inferred from homology"/>
<comment type="cofactor">
    <cofactor evidence="2 9">
        <name>pyridoxal 5'-phosphate</name>
        <dbReference type="ChEBI" id="CHEBI:597326"/>
    </cofactor>
</comment>
<dbReference type="PANTHER" id="PTHR11468">
    <property type="entry name" value="GLYCOGEN PHOSPHORYLASE"/>
    <property type="match status" value="1"/>
</dbReference>
<gene>
    <name evidence="10" type="ORF">OOJ09_02935</name>
</gene>
<dbReference type="EC" id="2.4.1.1" evidence="9"/>
<comment type="catalytic activity">
    <reaction evidence="1 9">
        <text>[(1-&gt;4)-alpha-D-glucosyl](n) + phosphate = [(1-&gt;4)-alpha-D-glucosyl](n-1) + alpha-D-glucose 1-phosphate</text>
        <dbReference type="Rhea" id="RHEA:41732"/>
        <dbReference type="Rhea" id="RHEA-COMP:9584"/>
        <dbReference type="Rhea" id="RHEA-COMP:9586"/>
        <dbReference type="ChEBI" id="CHEBI:15444"/>
        <dbReference type="ChEBI" id="CHEBI:43474"/>
        <dbReference type="ChEBI" id="CHEBI:58601"/>
        <dbReference type="EC" id="2.4.1.1"/>
    </reaction>
</comment>
<dbReference type="Gene3D" id="3.40.50.2000">
    <property type="entry name" value="Glycogen Phosphorylase B"/>
    <property type="match status" value="2"/>
</dbReference>
<evidence type="ECO:0000256" key="3">
    <source>
        <dbReference type="ARBA" id="ARBA00006047"/>
    </source>
</evidence>
<dbReference type="PANTHER" id="PTHR11468:SF3">
    <property type="entry name" value="GLYCOGEN PHOSPHORYLASE, LIVER FORM"/>
    <property type="match status" value="1"/>
</dbReference>
<protein>
    <recommendedName>
        <fullName evidence="9">Alpha-1,4 glucan phosphorylase</fullName>
        <ecNumber evidence="9">2.4.1.1</ecNumber>
    </recommendedName>
</protein>
<dbReference type="InterPro" id="IPR035090">
    <property type="entry name" value="Pyridoxal_P_attach_site"/>
</dbReference>
<keyword evidence="4 9" id="KW-0328">Glycosyltransferase</keyword>
<evidence type="ECO:0000256" key="9">
    <source>
        <dbReference type="RuleBase" id="RU000587"/>
    </source>
</evidence>
<evidence type="ECO:0000256" key="1">
    <source>
        <dbReference type="ARBA" id="ARBA00001275"/>
    </source>
</evidence>
<dbReference type="InterPro" id="IPR011833">
    <property type="entry name" value="Glycg_phsphrylas"/>
</dbReference>
<keyword evidence="7 9" id="KW-0119">Carbohydrate metabolism</keyword>
<evidence type="ECO:0000256" key="8">
    <source>
        <dbReference type="ARBA" id="ARBA00025174"/>
    </source>
</evidence>
<accession>A0ABT4QNG9</accession>
<keyword evidence="5 9" id="KW-0808">Transferase</keyword>
<dbReference type="RefSeq" id="WP_269903741.1">
    <property type="nucleotide sequence ID" value="NZ_JAPFQA010000001.1"/>
</dbReference>
<dbReference type="NCBIfam" id="TIGR02093">
    <property type="entry name" value="P_ylase"/>
    <property type="match status" value="1"/>
</dbReference>
<dbReference type="SUPFAM" id="SSF53756">
    <property type="entry name" value="UDP-Glycosyltransferase/glycogen phosphorylase"/>
    <property type="match status" value="1"/>
</dbReference>
<evidence type="ECO:0000313" key="10">
    <source>
        <dbReference type="EMBL" id="MCZ8543120.1"/>
    </source>
</evidence>
<comment type="function">
    <text evidence="8">Phosphorylase is an important allosteric enzyme in carbohydrate metabolism. Enzymes from different sources differ in their regulatory mechanisms and in their natural substrates. However, all known phosphorylases share catalytic and structural properties.</text>
</comment>
<evidence type="ECO:0000313" key="11">
    <source>
        <dbReference type="Proteomes" id="UP001152178"/>
    </source>
</evidence>
<reference evidence="10" key="1">
    <citation type="submission" date="2022-11" db="EMBL/GenBank/DDBJ databases">
        <authorList>
            <person name="Coimbra C."/>
        </authorList>
    </citation>
    <scope>NUCLEOTIDE SEQUENCE</scope>
    <source>
        <strain evidence="10">Jales19</strain>
    </source>
</reference>
<dbReference type="Pfam" id="PF00343">
    <property type="entry name" value="Phosphorylase"/>
    <property type="match status" value="1"/>
</dbReference>
<dbReference type="CDD" id="cd04300">
    <property type="entry name" value="GT35_Glycogen_Phosphorylase"/>
    <property type="match status" value="1"/>
</dbReference>
<dbReference type="EMBL" id="JAPFQA010000001">
    <property type="protein sequence ID" value="MCZ8543120.1"/>
    <property type="molecule type" value="Genomic_DNA"/>
</dbReference>
<comment type="function">
    <text evidence="9">Allosteric enzyme that catalyzes the rate-limiting step in glycogen catabolism, the phosphorolytic cleavage of glycogen to produce glucose-1-phosphate, and plays a central role in maintaining cellular and organismal glucose homeostasis.</text>
</comment>
<evidence type="ECO:0000256" key="6">
    <source>
        <dbReference type="ARBA" id="ARBA00022898"/>
    </source>
</evidence>
<comment type="caution">
    <text evidence="10">The sequence shown here is derived from an EMBL/GenBank/DDBJ whole genome shotgun (WGS) entry which is preliminary data.</text>
</comment>
<keyword evidence="6 9" id="KW-0663">Pyridoxal phosphate</keyword>
<dbReference type="Proteomes" id="UP001152178">
    <property type="component" value="Unassembled WGS sequence"/>
</dbReference>
<keyword evidence="11" id="KW-1185">Reference proteome</keyword>
<sequence>MTRAMTSEALPPLLENPDPKTLATEVLMALKYRVGKDTTVATQYDWLTASIKVVRDRIVDRWMQATKEAYDQQEKRVYYLSLEFLIGRLMRDAFSNLGLMDNMRDALSSLGVDLDVIAALEPDAALGNGGLGRLAACFMESMATVNIPAHGYGIRYANGMFRQEIHDGWQVELPETWLDHGNPWEFERRERSFEVGFGGSVESITSKDGRLERHVWKPTEHVLAVAYDTPVVGWRANRVNTLRLWSGMPVDPILLDKFNAGDHIGALAESNKADALSRVLYPADSHKAGQELRLRQEYFFSTASLQDILQRHISQYGDLQSLPDKAAIHLNDTHPAIAVPELMRLLMDVHGMDFDQAWSITKRTFGYTNHTLLPEALESWPVPLFERLLPRHMQIVYAINAEVLLEARASNQFSDEQISRISLIQENGDRRVRMGNLAFVGSHSINGVSALHTDLMKETVFADLHKLYPDRINNKTNGITPRRWLIQCNPGLTALAREAIGDRFLDDIDAIKDLDAFAGDAAFRDKFAAVKRANKARLANLVADRLGIKVDPSALFDIQIKRIHEYKRQLLNILEAIALYDQIRSHPERDWMPRVKFFGGKAAPSYHNAKLIIKLANDVARVINRDPAVRGLLKVVFVPNYNVSLAEIMMPAADLSEQISTAGMEASGTGNMKFALNGALTIGTLDGANVEIKECVGDDNIFIFGLTTAEVAERRNNGYNPRSVIEASSELSQALAAVSSGVFSPGDPERYRDLINGLYEGDWFMVAADFDAYAAAQREVDAVWRNSPDWYARAIRNVARVGWFSSDRTIRQYAKEIWNVPV</sequence>
<evidence type="ECO:0000256" key="7">
    <source>
        <dbReference type="ARBA" id="ARBA00023277"/>
    </source>
</evidence>